<feature type="signal peptide" evidence="1">
    <location>
        <begin position="1"/>
        <end position="27"/>
    </location>
</feature>
<dbReference type="Gene3D" id="1.20.58.2180">
    <property type="match status" value="1"/>
</dbReference>
<evidence type="ECO:0000313" key="4">
    <source>
        <dbReference type="Proteomes" id="UP000282957"/>
    </source>
</evidence>
<reference evidence="3 4" key="1">
    <citation type="submission" date="2019-01" db="EMBL/GenBank/DDBJ databases">
        <authorList>
            <person name="Chen W.-M."/>
        </authorList>
    </citation>
    <scope>NUCLEOTIDE SEQUENCE [LARGE SCALE GENOMIC DNA]</scope>
    <source>
        <strain evidence="3 4">CCP-6</strain>
    </source>
</reference>
<dbReference type="InterPro" id="IPR050902">
    <property type="entry name" value="ABC_Transporter_SBP"/>
</dbReference>
<evidence type="ECO:0000259" key="2">
    <source>
        <dbReference type="PROSITE" id="PS50983"/>
    </source>
</evidence>
<accession>A0A437LX77</accession>
<feature type="domain" description="Fe/B12 periplasmic-binding" evidence="2">
    <location>
        <begin position="46"/>
        <end position="311"/>
    </location>
</feature>
<dbReference type="EMBL" id="SACL01000015">
    <property type="protein sequence ID" value="RVT89986.1"/>
    <property type="molecule type" value="Genomic_DNA"/>
</dbReference>
<keyword evidence="4" id="KW-1185">Reference proteome</keyword>
<dbReference type="RefSeq" id="WP_127790168.1">
    <property type="nucleotide sequence ID" value="NZ_SACL01000015.1"/>
</dbReference>
<feature type="chain" id="PRO_5019317102" evidence="1">
    <location>
        <begin position="28"/>
        <end position="358"/>
    </location>
</feature>
<keyword evidence="1" id="KW-0732">Signal</keyword>
<organism evidence="3 4">
    <name type="scientific">Rhodovarius crocodyli</name>
    <dbReference type="NCBI Taxonomy" id="1979269"/>
    <lineage>
        <taxon>Bacteria</taxon>
        <taxon>Pseudomonadati</taxon>
        <taxon>Pseudomonadota</taxon>
        <taxon>Alphaproteobacteria</taxon>
        <taxon>Acetobacterales</taxon>
        <taxon>Roseomonadaceae</taxon>
        <taxon>Rhodovarius</taxon>
    </lineage>
</organism>
<dbReference type="PANTHER" id="PTHR30535:SF34">
    <property type="entry name" value="MOLYBDATE-BINDING PROTEIN MOLA"/>
    <property type="match status" value="1"/>
</dbReference>
<dbReference type="Gene3D" id="3.40.50.1980">
    <property type="entry name" value="Nitrogenase molybdenum iron protein domain"/>
    <property type="match status" value="2"/>
</dbReference>
<dbReference type="PANTHER" id="PTHR30535">
    <property type="entry name" value="VITAMIN B12-BINDING PROTEIN"/>
    <property type="match status" value="1"/>
</dbReference>
<sequence>MPHRHRGHRPAALLLAASLAGALPAGAAEFLDQRGVAHRIDRPVERVVTLPMPLPSTYMAIDGTERHVVGMNPSSGAALRDGILARIFPRARAIATDITRGAGFTPNIEAILALRPDAVFQWASQGPELLEVLDRVGLRTIGITCCSQADFAAYTGFMGELSGRQPRAAELLRRQDAVRARLAAATEAIPDARRPRVAYVGRYTDSMRIAGPGTYNDMYLRLAGGRNAATSAPAAVTLEQVLAWDPEVILLGNFDTAMPADVYADPRWAGLAAVRSRRVYRMPLGGYRWDPPSHESALTWIWLAELLQPGASGFDLRAEMREWFRFLYGHELAEDDIDAILFAGPNQGAAGYDRLLRR</sequence>
<evidence type="ECO:0000256" key="1">
    <source>
        <dbReference type="SAM" id="SignalP"/>
    </source>
</evidence>
<name>A0A437LX77_9PROT</name>
<dbReference type="PROSITE" id="PS50983">
    <property type="entry name" value="FE_B12_PBP"/>
    <property type="match status" value="1"/>
</dbReference>
<proteinExistence type="predicted"/>
<dbReference type="AlphaFoldDB" id="A0A437LX77"/>
<dbReference type="OrthoDB" id="9775594at2"/>
<comment type="caution">
    <text evidence="3">The sequence shown here is derived from an EMBL/GenBank/DDBJ whole genome shotgun (WGS) entry which is preliminary data.</text>
</comment>
<dbReference type="SUPFAM" id="SSF53807">
    <property type="entry name" value="Helical backbone' metal receptor"/>
    <property type="match status" value="1"/>
</dbReference>
<dbReference type="Proteomes" id="UP000282957">
    <property type="component" value="Unassembled WGS sequence"/>
</dbReference>
<protein>
    <submittedName>
        <fullName evidence="3">Iron ABC transporter substrate-binding protein</fullName>
    </submittedName>
</protein>
<dbReference type="InterPro" id="IPR002491">
    <property type="entry name" value="ABC_transptr_periplasmic_BD"/>
</dbReference>
<dbReference type="Pfam" id="PF01497">
    <property type="entry name" value="Peripla_BP_2"/>
    <property type="match status" value="1"/>
</dbReference>
<dbReference type="GO" id="GO:0071281">
    <property type="term" value="P:cellular response to iron ion"/>
    <property type="evidence" value="ECO:0007669"/>
    <property type="project" value="TreeGrafter"/>
</dbReference>
<evidence type="ECO:0000313" key="3">
    <source>
        <dbReference type="EMBL" id="RVT89986.1"/>
    </source>
</evidence>
<gene>
    <name evidence="3" type="ORF">EOD42_24150</name>
</gene>